<evidence type="ECO:0000313" key="3">
    <source>
        <dbReference type="EMBL" id="MDL5354590.1"/>
    </source>
</evidence>
<gene>
    <name evidence="3" type="ORF">QSH02_07025</name>
</gene>
<keyword evidence="1" id="KW-0175">Coiled coil</keyword>
<sequence>MEMTKVNNSILTKFFKGNDSSYNKFKSLGDNINGVKNISLPLLFNNNAQYEEITFGTPKEIKTILLSTFAQKAPIKINQNILEAKEYDNHDDGNIVNHDDSNIDNHDDSNIDNHDGSNIDNHDGSNIDNHDGSNIDNHDGSNIDNHDDSNIDSHDGSNIDNHDGSNIDNHDDSNIDNHDGSNIDNHDGSNIDNHDEVDISRSYTEKRNQELQKKLNDYRNSNNNNINKTEDENIEKRYNLNSSDFSIIKNEIKNKELSKKEKVLIMKKYLQANDIFMKKVGFIEKIKNIFGKSEKIYWIKREQATDALNILNKFMENSENINKK</sequence>
<name>A0AAW7CX77_9GAMM</name>
<reference evidence="3" key="1">
    <citation type="submission" date="2023-06" db="EMBL/GenBank/DDBJ databases">
        <title>Acute promotion of culturable opportunistic pathogens and persistent increase of antibiotic resistance following antibiotic exposure in mouse gut microbiota.</title>
        <authorList>
            <person name="Li L."/>
            <person name="Wang B."/>
            <person name="Sun Y."/>
            <person name="Wang M."/>
            <person name="Xu H."/>
        </authorList>
    </citation>
    <scope>NUCLEOTIDE SEQUENCE</scope>
    <source>
        <strain evidence="3">EPA10_1</strain>
    </source>
</reference>
<evidence type="ECO:0000256" key="1">
    <source>
        <dbReference type="SAM" id="Coils"/>
    </source>
</evidence>
<feature type="coiled-coil region" evidence="1">
    <location>
        <begin position="201"/>
        <end position="228"/>
    </location>
</feature>
<dbReference type="GeneID" id="83612216"/>
<accession>A0AAW7CX77</accession>
<protein>
    <submittedName>
        <fullName evidence="3">Uncharacterized protein</fullName>
    </submittedName>
</protein>
<proteinExistence type="predicted"/>
<evidence type="ECO:0000313" key="4">
    <source>
        <dbReference type="Proteomes" id="UP001224739"/>
    </source>
</evidence>
<dbReference type="RefSeq" id="WP_286038976.1">
    <property type="nucleotide sequence ID" value="NZ_JASVWJ010000006.1"/>
</dbReference>
<dbReference type="AlphaFoldDB" id="A0AAW7CX77"/>
<evidence type="ECO:0000256" key="2">
    <source>
        <dbReference type="SAM" id="MobiDB-lite"/>
    </source>
</evidence>
<comment type="caution">
    <text evidence="3">The sequence shown here is derived from an EMBL/GenBank/DDBJ whole genome shotgun (WGS) entry which is preliminary data.</text>
</comment>
<dbReference type="EMBL" id="JASVWL010000003">
    <property type="protein sequence ID" value="MDL5354590.1"/>
    <property type="molecule type" value="Genomic_DNA"/>
</dbReference>
<organism evidence="3 4">
    <name type="scientific">Proteus faecis</name>
    <dbReference type="NCBI Taxonomy" id="2050967"/>
    <lineage>
        <taxon>Bacteria</taxon>
        <taxon>Pseudomonadati</taxon>
        <taxon>Pseudomonadota</taxon>
        <taxon>Gammaproteobacteria</taxon>
        <taxon>Enterobacterales</taxon>
        <taxon>Morganellaceae</taxon>
        <taxon>Proteus</taxon>
    </lineage>
</organism>
<dbReference type="Proteomes" id="UP001224739">
    <property type="component" value="Unassembled WGS sequence"/>
</dbReference>
<feature type="region of interest" description="Disordered" evidence="2">
    <location>
        <begin position="92"/>
        <end position="198"/>
    </location>
</feature>